<feature type="compositionally biased region" description="Basic and acidic residues" evidence="1">
    <location>
        <begin position="589"/>
        <end position="601"/>
    </location>
</feature>
<protein>
    <submittedName>
        <fullName evidence="2">Uncharacterized protein</fullName>
    </submittedName>
</protein>
<dbReference type="Proteomes" id="UP001159363">
    <property type="component" value="Chromosome 11"/>
</dbReference>
<proteinExistence type="predicted"/>
<accession>A0ABQ9GEU7</accession>
<comment type="caution">
    <text evidence="2">The sequence shown here is derived from an EMBL/GenBank/DDBJ whole genome shotgun (WGS) entry which is preliminary data.</text>
</comment>
<evidence type="ECO:0000313" key="2">
    <source>
        <dbReference type="EMBL" id="KAJ8870828.1"/>
    </source>
</evidence>
<feature type="region of interest" description="Disordered" evidence="1">
    <location>
        <begin position="589"/>
        <end position="616"/>
    </location>
</feature>
<feature type="region of interest" description="Disordered" evidence="1">
    <location>
        <begin position="111"/>
        <end position="144"/>
    </location>
</feature>
<reference evidence="2 3" key="1">
    <citation type="submission" date="2023-02" db="EMBL/GenBank/DDBJ databases">
        <title>LHISI_Scaffold_Assembly.</title>
        <authorList>
            <person name="Stuart O.P."/>
            <person name="Cleave R."/>
            <person name="Magrath M.J.L."/>
            <person name="Mikheyev A.S."/>
        </authorList>
    </citation>
    <scope>NUCLEOTIDE SEQUENCE [LARGE SCALE GENOMIC DNA]</scope>
    <source>
        <strain evidence="2">Daus_M_001</strain>
        <tissue evidence="2">Leg muscle</tissue>
    </source>
</reference>
<name>A0ABQ9GEU7_9NEOP</name>
<evidence type="ECO:0000313" key="3">
    <source>
        <dbReference type="Proteomes" id="UP001159363"/>
    </source>
</evidence>
<evidence type="ECO:0000256" key="1">
    <source>
        <dbReference type="SAM" id="MobiDB-lite"/>
    </source>
</evidence>
<gene>
    <name evidence="2" type="ORF">PR048_027127</name>
</gene>
<feature type="compositionally biased region" description="Polar residues" evidence="1">
    <location>
        <begin position="606"/>
        <end position="616"/>
    </location>
</feature>
<keyword evidence="3" id="KW-1185">Reference proteome</keyword>
<sequence length="616" mass="69068">MQFTRPLQQRAGFRRDLQARAQNATRVRQSRTANHFARHRSRWLRSTNLHIPTLNCFSDNTTRNNNISESRWNVPLIFARGRGSVVVRPVANPAGLDSPPQTLTLRLNGLANQRRNERAGGNGRSPRKPADKPSGTIPICKNMGVKRPGIEPGSPWWEIIQDRLEVSMAYLLRHETPVLLLPLVSTHRNPVGPRHTGHAYRIWLDYSPPNKANRVQFPAGSFSDIRTWESCRTIPLAGGFSWGSHPNQNYSFHSGAAPNSPRFTLIGSQDLDVKSRLNFFIPHSASLPLPSTLYTKNVCSVVVTQLESRRATSCGYNSSHPVWHALYDCLQDIHMDSSPFLLQPFHEALTRRSNSSQRCSIGLRSELWAGQSNRRTLLSAYHCIVALETWHLSLSSWNSFVSDGKLACYLSENRVAGRLVKSKPSRRRPVVGVDVAEYQARRRAPQFPTPRQWIFIIQVNCGGLLAPRGGMGLVGSRAPQRSWRRGTRGCVGSVGYQTAALFTCKLDDVTLRQPSCPPVAPSSSRGDVRKTNYLSGVRATRGWLQRDVVKEISDRRLQEERCCELTDPWGLPTSQIKLGAGIRMEQRRNLKKGGEIPEKTRRPAASSGTIPTCNEY</sequence>
<dbReference type="EMBL" id="JARBHB010000012">
    <property type="protein sequence ID" value="KAJ8870828.1"/>
    <property type="molecule type" value="Genomic_DNA"/>
</dbReference>
<organism evidence="2 3">
    <name type="scientific">Dryococelus australis</name>
    <dbReference type="NCBI Taxonomy" id="614101"/>
    <lineage>
        <taxon>Eukaryota</taxon>
        <taxon>Metazoa</taxon>
        <taxon>Ecdysozoa</taxon>
        <taxon>Arthropoda</taxon>
        <taxon>Hexapoda</taxon>
        <taxon>Insecta</taxon>
        <taxon>Pterygota</taxon>
        <taxon>Neoptera</taxon>
        <taxon>Polyneoptera</taxon>
        <taxon>Phasmatodea</taxon>
        <taxon>Verophasmatodea</taxon>
        <taxon>Anareolatae</taxon>
        <taxon>Phasmatidae</taxon>
        <taxon>Eurycanthinae</taxon>
        <taxon>Dryococelus</taxon>
    </lineage>
</organism>